<gene>
    <name evidence="1" type="ORF">OFAG_02234</name>
</gene>
<accession>T5LT31</accession>
<dbReference type="Proteomes" id="UP000003973">
    <property type="component" value="Unassembled WGS sequence"/>
</dbReference>
<reference evidence="1" key="1">
    <citation type="submission" date="2011-10" db="EMBL/GenBank/DDBJ databases">
        <title>The Genome Sequence of Oxalobacter formigenes HOxBLS.</title>
        <authorList>
            <consortium name="The Broad Institute Genome Sequencing Platform"/>
            <person name="Earl A."/>
            <person name="Ward D."/>
            <person name="Feldgarden M."/>
            <person name="Gevers D."/>
            <person name="Allison M.J."/>
            <person name="Humphrey S."/>
            <person name="Young S.K."/>
            <person name="Zeng Q."/>
            <person name="Gargeya S."/>
            <person name="Fitzgerald M."/>
            <person name="Haas B."/>
            <person name="Abouelleil A."/>
            <person name="Alvarado L."/>
            <person name="Arachchi H.M."/>
            <person name="Berlin A."/>
            <person name="Brown A."/>
            <person name="Chapman S.B."/>
            <person name="Chen Z."/>
            <person name="Dunbar C."/>
            <person name="Freedman E."/>
            <person name="Gearin G."/>
            <person name="Goldberg J."/>
            <person name="Griggs A."/>
            <person name="Gujja S."/>
            <person name="Heiman D."/>
            <person name="Howarth C."/>
            <person name="Larson L."/>
            <person name="Lui A."/>
            <person name="MacDonald P.J.P."/>
            <person name="Montmayeur A."/>
            <person name="Murphy C."/>
            <person name="Neiman D."/>
            <person name="Pearson M."/>
            <person name="Priest M."/>
            <person name="Roberts A."/>
            <person name="Saif S."/>
            <person name="Shea T."/>
            <person name="Shenoy N."/>
            <person name="Sisk P."/>
            <person name="Stolte C."/>
            <person name="Sykes S."/>
            <person name="Wortman J."/>
            <person name="Nusbaum C."/>
            <person name="Birren B."/>
        </authorList>
    </citation>
    <scope>NUCLEOTIDE SEQUENCE [LARGE SCALE GENOMIC DNA]</scope>
    <source>
        <strain evidence="1">HOxBLS</strain>
    </source>
</reference>
<evidence type="ECO:0000313" key="1">
    <source>
        <dbReference type="EMBL" id="EQM95209.1"/>
    </source>
</evidence>
<organism evidence="1 2">
    <name type="scientific">Oxalobacter paraformigenes</name>
    <dbReference type="NCBI Taxonomy" id="556268"/>
    <lineage>
        <taxon>Bacteria</taxon>
        <taxon>Pseudomonadati</taxon>
        <taxon>Pseudomonadota</taxon>
        <taxon>Betaproteobacteria</taxon>
        <taxon>Burkholderiales</taxon>
        <taxon>Oxalobacteraceae</taxon>
        <taxon>Oxalobacter</taxon>
    </lineage>
</organism>
<dbReference type="EMBL" id="ACDP02000021">
    <property type="protein sequence ID" value="EQM95209.1"/>
    <property type="molecule type" value="Genomic_DNA"/>
</dbReference>
<dbReference type="HOGENOM" id="CLU_1077064_0_0_4"/>
<dbReference type="AlphaFoldDB" id="T5LT31"/>
<comment type="caution">
    <text evidence="1">The sequence shown here is derived from an EMBL/GenBank/DDBJ whole genome shotgun (WGS) entry which is preliminary data.</text>
</comment>
<sequence length="258" mass="28948">MTGFSLGDRLAPLFIPGFGIRMASLNAFMFFLKQLTGETPFILKSSFSSVFRLREQTAPSALKCCLNPGEWRLPLMVTSLNGYRFLISPSPQFSVLRRYVRVGVYFMASTNSDSLRFCCLYALPVSCVCLACCRSFCRTFFKLRDAFCKSSFLRSSVFLAAAEKRSGTFGNVGGCGGCRPFQIPGLDFFFRLSGFLPRRFVLLQIRNLRFEAAGEFRYVAIILLCGVRESPADTQDGAIRGKIGIWPNTFIRHARNGR</sequence>
<evidence type="ECO:0000313" key="2">
    <source>
        <dbReference type="Proteomes" id="UP000003973"/>
    </source>
</evidence>
<proteinExistence type="predicted"/>
<name>T5LT31_9BURK</name>
<protein>
    <submittedName>
        <fullName evidence="1">Uncharacterized protein</fullName>
    </submittedName>
</protein>
<keyword evidence="2" id="KW-1185">Reference proteome</keyword>